<dbReference type="AlphaFoldDB" id="A0A381SYA5"/>
<name>A0A381SYA5_9ZZZZ</name>
<protein>
    <submittedName>
        <fullName evidence="1">Uncharacterized protein</fullName>
    </submittedName>
</protein>
<dbReference type="EMBL" id="UINC01003759">
    <property type="protein sequence ID" value="SVA09015.1"/>
    <property type="molecule type" value="Genomic_DNA"/>
</dbReference>
<proteinExistence type="predicted"/>
<organism evidence="1">
    <name type="scientific">marine metagenome</name>
    <dbReference type="NCBI Taxonomy" id="408172"/>
    <lineage>
        <taxon>unclassified sequences</taxon>
        <taxon>metagenomes</taxon>
        <taxon>ecological metagenomes</taxon>
    </lineage>
</organism>
<accession>A0A381SYA5</accession>
<sequence length="107" mass="12581">MTEGYYAMMTQNADRHLLAKIDSPSMKEKNNYLELWLAINAHSGRYKVEGDTLIWYRDISENPKEIGTITKLKFTQKEDQLILYFTLSNGDRYDWVWKKIASTIAIK</sequence>
<reference evidence="1" key="1">
    <citation type="submission" date="2018-05" db="EMBL/GenBank/DDBJ databases">
        <authorList>
            <person name="Lanie J.A."/>
            <person name="Ng W.-L."/>
            <person name="Kazmierczak K.M."/>
            <person name="Andrzejewski T.M."/>
            <person name="Davidsen T.M."/>
            <person name="Wayne K.J."/>
            <person name="Tettelin H."/>
            <person name="Glass J.I."/>
            <person name="Rusch D."/>
            <person name="Podicherti R."/>
            <person name="Tsui H.-C.T."/>
            <person name="Winkler M.E."/>
        </authorList>
    </citation>
    <scope>NUCLEOTIDE SEQUENCE</scope>
</reference>
<gene>
    <name evidence="1" type="ORF">METZ01_LOCUS61869</name>
</gene>
<evidence type="ECO:0000313" key="1">
    <source>
        <dbReference type="EMBL" id="SVA09015.1"/>
    </source>
</evidence>